<keyword evidence="9" id="KW-0999">Mitochondrion inner membrane</keyword>
<feature type="region of interest" description="Disordered" evidence="20">
    <location>
        <begin position="790"/>
        <end position="812"/>
    </location>
</feature>
<evidence type="ECO:0000256" key="8">
    <source>
        <dbReference type="ARBA" id="ARBA00022723"/>
    </source>
</evidence>
<evidence type="ECO:0000256" key="15">
    <source>
        <dbReference type="ARBA" id="ARBA00023128"/>
    </source>
</evidence>
<dbReference type="GO" id="GO:0005509">
    <property type="term" value="F:calcium ion binding"/>
    <property type="evidence" value="ECO:0007669"/>
    <property type="project" value="InterPro"/>
</dbReference>
<comment type="similarity">
    <text evidence="2">Belongs to the LETM1 family.</text>
</comment>
<feature type="domain" description="Letm1 RBD" evidence="23">
    <location>
        <begin position="289"/>
        <end position="540"/>
    </location>
</feature>
<dbReference type="InterPro" id="IPR011992">
    <property type="entry name" value="EF-hand-dom_pair"/>
</dbReference>
<dbReference type="InterPro" id="IPR059005">
    <property type="entry name" value="LETM1_C"/>
</dbReference>
<keyword evidence="15 18" id="KW-0496">Mitochondrion</keyword>
<keyword evidence="24" id="KW-1185">Reference proteome</keyword>
<comment type="subcellular location">
    <subcellularLocation>
        <location evidence="1">Mitochondrion inner membrane</location>
        <topology evidence="1">Single-pass membrane protein</topology>
    </subcellularLocation>
</comment>
<keyword evidence="4" id="KW-0813">Transport</keyword>
<dbReference type="AlphaFoldDB" id="A0A9U8EFL1"/>
<evidence type="ECO:0000256" key="5">
    <source>
        <dbReference type="ARBA" id="ARBA00022449"/>
    </source>
</evidence>
<dbReference type="PROSITE" id="PS51758">
    <property type="entry name" value="LETM1_RBD"/>
    <property type="match status" value="1"/>
</dbReference>
<keyword evidence="5" id="KW-0050">Antiport</keyword>
<dbReference type="GeneID" id="106070386"/>
<evidence type="ECO:0000313" key="25">
    <source>
        <dbReference type="RefSeq" id="XP_013085733.2"/>
    </source>
</evidence>
<evidence type="ECO:0000256" key="19">
    <source>
        <dbReference type="SAM" id="Coils"/>
    </source>
</evidence>
<evidence type="ECO:0000256" key="16">
    <source>
        <dbReference type="ARBA" id="ARBA00023136"/>
    </source>
</evidence>
<dbReference type="PANTHER" id="PTHR14009">
    <property type="entry name" value="LEUCINE ZIPPER-EF-HAND CONTAINING TRANSMEMBRANE PROTEIN"/>
    <property type="match status" value="1"/>
</dbReference>
<keyword evidence="11" id="KW-0809">Transit peptide</keyword>
<dbReference type="OrthoDB" id="624114at2759"/>
<feature type="coiled-coil region" evidence="19">
    <location>
        <begin position="586"/>
        <end position="691"/>
    </location>
</feature>
<evidence type="ECO:0000256" key="3">
    <source>
        <dbReference type="ARBA" id="ARBA00020557"/>
    </source>
</evidence>
<evidence type="ECO:0000256" key="7">
    <source>
        <dbReference type="ARBA" id="ARBA00022692"/>
    </source>
</evidence>
<dbReference type="GO" id="GO:0030003">
    <property type="term" value="P:intracellular monoatomic cation homeostasis"/>
    <property type="evidence" value="ECO:0007669"/>
    <property type="project" value="TreeGrafter"/>
</dbReference>
<dbReference type="GO" id="GO:0015297">
    <property type="term" value="F:antiporter activity"/>
    <property type="evidence" value="ECO:0007669"/>
    <property type="project" value="UniProtKB-KW"/>
</dbReference>
<keyword evidence="6" id="KW-0109">Calcium transport</keyword>
<feature type="domain" description="EF-hand" evidence="22">
    <location>
        <begin position="731"/>
        <end position="766"/>
    </location>
</feature>
<accession>A0A9U8EFL1</accession>
<evidence type="ECO:0000256" key="17">
    <source>
        <dbReference type="ARBA" id="ARBA00031360"/>
    </source>
</evidence>
<evidence type="ECO:0000256" key="21">
    <source>
        <dbReference type="SAM" id="Phobius"/>
    </source>
</evidence>
<evidence type="ECO:0000259" key="23">
    <source>
        <dbReference type="PROSITE" id="PS51758"/>
    </source>
</evidence>
<proteinExistence type="inferred from homology"/>
<evidence type="ECO:0000256" key="6">
    <source>
        <dbReference type="ARBA" id="ARBA00022568"/>
    </source>
</evidence>
<evidence type="ECO:0000313" key="24">
    <source>
        <dbReference type="Proteomes" id="UP001165740"/>
    </source>
</evidence>
<keyword evidence="8" id="KW-0479">Metal-binding</keyword>
<keyword evidence="12 21" id="KW-1133">Transmembrane helix</keyword>
<evidence type="ECO:0000256" key="9">
    <source>
        <dbReference type="ARBA" id="ARBA00022792"/>
    </source>
</evidence>
<dbReference type="InterPro" id="IPR044202">
    <property type="entry name" value="LETM1/MDM38-like"/>
</dbReference>
<evidence type="ECO:0000256" key="12">
    <source>
        <dbReference type="ARBA" id="ARBA00022989"/>
    </source>
</evidence>
<dbReference type="Pfam" id="PF26561">
    <property type="entry name" value="LETM1_C"/>
    <property type="match status" value="1"/>
</dbReference>
<evidence type="ECO:0000256" key="1">
    <source>
        <dbReference type="ARBA" id="ARBA00004434"/>
    </source>
</evidence>
<dbReference type="SUPFAM" id="SSF47473">
    <property type="entry name" value="EF-hand"/>
    <property type="match status" value="1"/>
</dbReference>
<dbReference type="Proteomes" id="UP001165740">
    <property type="component" value="Chromosome 1"/>
</dbReference>
<evidence type="ECO:0000256" key="2">
    <source>
        <dbReference type="ARBA" id="ARBA00009584"/>
    </source>
</evidence>
<dbReference type="RefSeq" id="XP_013085733.2">
    <property type="nucleotide sequence ID" value="XM_013230279.2"/>
</dbReference>
<dbReference type="InterPro" id="IPR002048">
    <property type="entry name" value="EF_hand_dom"/>
</dbReference>
<keyword evidence="10" id="KW-0106">Calcium</keyword>
<evidence type="ECO:0000256" key="18">
    <source>
        <dbReference type="PROSITE-ProRule" id="PRU01094"/>
    </source>
</evidence>
<evidence type="ECO:0000259" key="22">
    <source>
        <dbReference type="PROSITE" id="PS50222"/>
    </source>
</evidence>
<dbReference type="Gene3D" id="1.10.238.10">
    <property type="entry name" value="EF-hand"/>
    <property type="match status" value="1"/>
</dbReference>
<dbReference type="Pfam" id="PF07766">
    <property type="entry name" value="LETM1_RBD"/>
    <property type="match status" value="1"/>
</dbReference>
<dbReference type="InterPro" id="IPR033122">
    <property type="entry name" value="LETM1-like_RBD"/>
</dbReference>
<dbReference type="PANTHER" id="PTHR14009:SF1">
    <property type="entry name" value="MITOCHONDRIAL PROTON_CALCIUM EXCHANGER PROTEIN"/>
    <property type="match status" value="1"/>
</dbReference>
<keyword evidence="16 21" id="KW-0472">Membrane</keyword>
<keyword evidence="7 21" id="KW-0812">Transmembrane</keyword>
<organism evidence="24 25">
    <name type="scientific">Biomphalaria glabrata</name>
    <name type="common">Bloodfluke planorb</name>
    <name type="synonym">Freshwater snail</name>
    <dbReference type="NCBI Taxonomy" id="6526"/>
    <lineage>
        <taxon>Eukaryota</taxon>
        <taxon>Metazoa</taxon>
        <taxon>Spiralia</taxon>
        <taxon>Lophotrochozoa</taxon>
        <taxon>Mollusca</taxon>
        <taxon>Gastropoda</taxon>
        <taxon>Heterobranchia</taxon>
        <taxon>Euthyneura</taxon>
        <taxon>Panpulmonata</taxon>
        <taxon>Hygrophila</taxon>
        <taxon>Lymnaeoidea</taxon>
        <taxon>Planorbidae</taxon>
        <taxon>Biomphalaria</taxon>
    </lineage>
</organism>
<dbReference type="KEGG" id="bgt:106070386"/>
<keyword evidence="13 19" id="KW-0175">Coiled coil</keyword>
<evidence type="ECO:0000256" key="10">
    <source>
        <dbReference type="ARBA" id="ARBA00022837"/>
    </source>
</evidence>
<gene>
    <name evidence="25" type="primary">LOC106070386</name>
</gene>
<name>A0A9U8EFL1_BIOGL</name>
<dbReference type="PROSITE" id="PS50222">
    <property type="entry name" value="EF_HAND_2"/>
    <property type="match status" value="1"/>
</dbReference>
<feature type="transmembrane region" description="Helical" evidence="21">
    <location>
        <begin position="244"/>
        <end position="267"/>
    </location>
</feature>
<dbReference type="GO" id="GO:0043022">
    <property type="term" value="F:ribosome binding"/>
    <property type="evidence" value="ECO:0007669"/>
    <property type="project" value="InterPro"/>
</dbReference>
<dbReference type="GO" id="GO:0005743">
    <property type="term" value="C:mitochondrial inner membrane"/>
    <property type="evidence" value="ECO:0007669"/>
    <property type="project" value="UniProtKB-SubCell"/>
</dbReference>
<feature type="coiled-coil region" evidence="19">
    <location>
        <begin position="510"/>
        <end position="541"/>
    </location>
</feature>
<keyword evidence="14" id="KW-0406">Ion transport</keyword>
<evidence type="ECO:0000256" key="14">
    <source>
        <dbReference type="ARBA" id="ARBA00023065"/>
    </source>
</evidence>
<reference evidence="25" key="1">
    <citation type="submission" date="2025-08" db="UniProtKB">
        <authorList>
            <consortium name="RefSeq"/>
        </authorList>
    </citation>
    <scope>IDENTIFICATION</scope>
</reference>
<sequence length="812" mass="92688">MLQFTVMVAVKKVFFRKNMSSVFVRFIGLEGRSTITGKKWSLVYCKTCSVCNKTMTTLTRFQKIVDIQRISSFTSFNLKQNNYYKSKYLISQCSFPLDIRPLTNHTQWKSCQEQRHYLYRPSLISSTTFLTQSLSSHPHHSLIQCFHTSSSSWKEESNVEKAVKALKDNAKVAKVEDDKAAVAVKKTLWQKVVAVVKHYYHGFRLLAIDINICSKLIWQLLSGKSLTRREYNQLVRTTADMFRLVPLLVFIIVPFAEFLLPFALHFFPNMLPSTFAEKDVKVENEKIKKTLKAKIEMAKFLQKTIQESALEAKKSDGQTAQSFASFIDKIRNEGVKPSTKDIMKFAKLFEDEITLDNLTRQQLRACCIMLNVTPIGSDALLRFLLQMKLRGLKADDLMIQKEGIETLTISELQAANRARGMRALGVSEERLREQMRQWLQLHLVEKIPTSLLLLSRALYLPETLSAEEKIGATLTQLATTAADEAKIKVAEISGETVDNKTKIEIIKHEEAIIAAEKEQLAKEIKSLKDQTERDMAEAKAADTAMASQLNMDDTARNLDISQHEMLIDHAETLKASPSESFKGEKAEITTKDLDEMESILEEIAKERKINIEQDALKGLKDEVSEYKEDLADLKDVAVVIGADQNEISESKAAKHLAKKVDQMIARLDTVVDELQEEKTHIQDKISKAEKTMEEQPIETAQQSQEKIDIYKKNIITINEMMDALKRLKKVPSDSKLSHIFQVLDQDKDGNIDINDALKVLEQLSQEHLKLSATQLDEVLNLLKHEAMLETQERVKEKEEKEKRESEKLKEQI</sequence>
<evidence type="ECO:0000256" key="4">
    <source>
        <dbReference type="ARBA" id="ARBA00022448"/>
    </source>
</evidence>
<evidence type="ECO:0000256" key="20">
    <source>
        <dbReference type="SAM" id="MobiDB-lite"/>
    </source>
</evidence>
<dbReference type="OMA" id="HGFRHLH"/>
<evidence type="ECO:0000256" key="13">
    <source>
        <dbReference type="ARBA" id="ARBA00023054"/>
    </source>
</evidence>
<evidence type="ECO:0000256" key="11">
    <source>
        <dbReference type="ARBA" id="ARBA00022946"/>
    </source>
</evidence>
<protein>
    <recommendedName>
        <fullName evidence="3">Mitochondrial proton/calcium exchanger protein</fullName>
    </recommendedName>
    <alternativeName>
        <fullName evidence="17">Leucine zipper-EF-hand-containing transmembrane protein 1</fullName>
    </alternativeName>
</protein>